<keyword evidence="7" id="KW-0325">Glycoprotein</keyword>
<dbReference type="InterPro" id="IPR010795">
    <property type="entry name" value="Prenylcys_lyase"/>
</dbReference>
<dbReference type="PANTHER" id="PTHR15944:SF0">
    <property type="entry name" value="PRENYLCYSTEINE LYASE DOMAIN-CONTAINING PROTEIN"/>
    <property type="match status" value="1"/>
</dbReference>
<feature type="domain" description="Prenylcysteine lyase" evidence="9">
    <location>
        <begin position="204"/>
        <end position="519"/>
    </location>
</feature>
<evidence type="ECO:0000259" key="9">
    <source>
        <dbReference type="Pfam" id="PF07156"/>
    </source>
</evidence>
<dbReference type="OrthoDB" id="66881at2759"/>
<dbReference type="Proteomes" id="UP000250140">
    <property type="component" value="Unassembled WGS sequence"/>
</dbReference>
<accession>A0A8E2JV72</accession>
<evidence type="ECO:0000256" key="5">
    <source>
        <dbReference type="ARBA" id="ARBA00022827"/>
    </source>
</evidence>
<keyword evidence="4" id="KW-0732">Signal</keyword>
<reference evidence="10 11" key="1">
    <citation type="journal article" date="2016" name="Nat. Commun.">
        <title>Ectomycorrhizal ecology is imprinted in the genome of the dominant symbiotic fungus Cenococcum geophilum.</title>
        <authorList>
            <consortium name="DOE Joint Genome Institute"/>
            <person name="Peter M."/>
            <person name="Kohler A."/>
            <person name="Ohm R.A."/>
            <person name="Kuo A."/>
            <person name="Krutzmann J."/>
            <person name="Morin E."/>
            <person name="Arend M."/>
            <person name="Barry K.W."/>
            <person name="Binder M."/>
            <person name="Choi C."/>
            <person name="Clum A."/>
            <person name="Copeland A."/>
            <person name="Grisel N."/>
            <person name="Haridas S."/>
            <person name="Kipfer T."/>
            <person name="LaButti K."/>
            <person name="Lindquist E."/>
            <person name="Lipzen A."/>
            <person name="Maire R."/>
            <person name="Meier B."/>
            <person name="Mihaltcheva S."/>
            <person name="Molinier V."/>
            <person name="Murat C."/>
            <person name="Poggeler S."/>
            <person name="Quandt C.A."/>
            <person name="Sperisen C."/>
            <person name="Tritt A."/>
            <person name="Tisserant E."/>
            <person name="Crous P.W."/>
            <person name="Henrissat B."/>
            <person name="Nehls U."/>
            <person name="Egli S."/>
            <person name="Spatafora J.W."/>
            <person name="Grigoriev I.V."/>
            <person name="Martin F.M."/>
        </authorList>
    </citation>
    <scope>NUCLEOTIDE SEQUENCE [LARGE SCALE GENOMIC DNA]</scope>
    <source>
        <strain evidence="10 11">CBS 207.34</strain>
    </source>
</reference>
<protein>
    <recommendedName>
        <fullName evidence="9">Prenylcysteine lyase domain-containing protein</fullName>
    </recommendedName>
</protein>
<proteinExistence type="inferred from homology"/>
<dbReference type="GO" id="GO:0030328">
    <property type="term" value="P:prenylcysteine catabolic process"/>
    <property type="evidence" value="ECO:0007669"/>
    <property type="project" value="InterPro"/>
</dbReference>
<gene>
    <name evidence="10" type="ORF">AOQ84DRAFT_374926</name>
</gene>
<dbReference type="PANTHER" id="PTHR15944">
    <property type="entry name" value="FARNESYLCYSTEINE LYASE"/>
    <property type="match status" value="1"/>
</dbReference>
<dbReference type="AlphaFoldDB" id="A0A8E2JV72"/>
<comment type="similarity">
    <text evidence="2">Belongs to the prenylcysteine oxidase family.</text>
</comment>
<evidence type="ECO:0000256" key="6">
    <source>
        <dbReference type="ARBA" id="ARBA00023002"/>
    </source>
</evidence>
<name>A0A8E2JV72_9PEZI</name>
<dbReference type="InterPro" id="IPR036188">
    <property type="entry name" value="FAD/NAD-bd_sf"/>
</dbReference>
<dbReference type="Pfam" id="PF07156">
    <property type="entry name" value="Prenylcys_lyase"/>
    <property type="match status" value="1"/>
</dbReference>
<evidence type="ECO:0000256" key="4">
    <source>
        <dbReference type="ARBA" id="ARBA00022729"/>
    </source>
</evidence>
<keyword evidence="6" id="KW-0560">Oxidoreductase</keyword>
<dbReference type="GO" id="GO:0001735">
    <property type="term" value="F:prenylcysteine oxidase activity"/>
    <property type="evidence" value="ECO:0007669"/>
    <property type="project" value="InterPro"/>
</dbReference>
<feature type="transmembrane region" description="Helical" evidence="8">
    <location>
        <begin position="62"/>
        <end position="80"/>
    </location>
</feature>
<evidence type="ECO:0000256" key="3">
    <source>
        <dbReference type="ARBA" id="ARBA00022630"/>
    </source>
</evidence>
<evidence type="ECO:0000256" key="7">
    <source>
        <dbReference type="ARBA" id="ARBA00023180"/>
    </source>
</evidence>
<dbReference type="GO" id="GO:0030327">
    <property type="term" value="P:prenylated protein catabolic process"/>
    <property type="evidence" value="ECO:0007669"/>
    <property type="project" value="TreeGrafter"/>
</dbReference>
<evidence type="ECO:0000313" key="10">
    <source>
        <dbReference type="EMBL" id="OCL10429.1"/>
    </source>
</evidence>
<keyword evidence="5" id="KW-0274">FAD</keyword>
<dbReference type="EMBL" id="KV749240">
    <property type="protein sequence ID" value="OCL10429.1"/>
    <property type="molecule type" value="Genomic_DNA"/>
</dbReference>
<keyword evidence="3" id="KW-0285">Flavoprotein</keyword>
<organism evidence="10 11">
    <name type="scientific">Glonium stellatum</name>
    <dbReference type="NCBI Taxonomy" id="574774"/>
    <lineage>
        <taxon>Eukaryota</taxon>
        <taxon>Fungi</taxon>
        <taxon>Dikarya</taxon>
        <taxon>Ascomycota</taxon>
        <taxon>Pezizomycotina</taxon>
        <taxon>Dothideomycetes</taxon>
        <taxon>Pleosporomycetidae</taxon>
        <taxon>Gloniales</taxon>
        <taxon>Gloniaceae</taxon>
        <taxon>Glonium</taxon>
    </lineage>
</organism>
<dbReference type="InterPro" id="IPR017046">
    <property type="entry name" value="Prenylcysteine_Oxase1"/>
</dbReference>
<keyword evidence="8" id="KW-0472">Membrane</keyword>
<feature type="transmembrane region" description="Helical" evidence="8">
    <location>
        <begin position="27"/>
        <end position="50"/>
    </location>
</feature>
<comment type="cofactor">
    <cofactor evidence="1">
        <name>FAD</name>
        <dbReference type="ChEBI" id="CHEBI:57692"/>
    </cofactor>
</comment>
<dbReference type="SUPFAM" id="SSF51905">
    <property type="entry name" value="FAD/NAD(P)-binding domain"/>
    <property type="match status" value="1"/>
</dbReference>
<keyword evidence="8" id="KW-0812">Transmembrane</keyword>
<sequence>MPTEKSPLLPTNIGGHRPSQRHTKWGAGLAVALICSIFGLALVVSLVLLIIPVSNHPGPQPFRIAIIGAGPAGVFTAAHLRKLSGNLGRPLEIEIFERKATVGGRLTPESPLHPFGDPHQPALVAESASYGSLSTGLTDILKNYGVNPQLHNNVETVGYHFYSNYDLVRPSSAASVWSRAWEFWCFGYSTGRSKDFGQQSRQRIRRIHSLPTLNSIQDLVKNLDLGRLRSQTPPHSISDNGISKWYTDKVLKGEMAIQYGQDLDSLSGLALSMAAYDADEGKGQAGGNLKSILERVLASSRVNLHLSTDVIGIRKVNSTYWVLAYREPGTASDTAAFFDGIILAAPYVSSELEVRNSSLAVPPVALSYVPRHITWFTLPSPSNNHEILPEDRSIIHRPSFWPSAAPAPNFIELRHLGPLVRRRLPAQQEHLYRIFSSDRIEDAQIERLLSGSNPTWIARHEIPLAYPRLAPGSSLPPIVCDSRIWHTGAVEAVGNRVELSAWMGKNIAGLIAQELKRDIKSTLTAMENTTAPTLGSPLMLWEG</sequence>
<keyword evidence="8" id="KW-1133">Transmembrane helix</keyword>
<dbReference type="Gene3D" id="3.50.50.60">
    <property type="entry name" value="FAD/NAD(P)-binding domain"/>
    <property type="match status" value="1"/>
</dbReference>
<keyword evidence="11" id="KW-1185">Reference proteome</keyword>
<evidence type="ECO:0000256" key="1">
    <source>
        <dbReference type="ARBA" id="ARBA00001974"/>
    </source>
</evidence>
<evidence type="ECO:0000256" key="2">
    <source>
        <dbReference type="ARBA" id="ARBA00009967"/>
    </source>
</evidence>
<evidence type="ECO:0000313" key="11">
    <source>
        <dbReference type="Proteomes" id="UP000250140"/>
    </source>
</evidence>
<dbReference type="Pfam" id="PF13450">
    <property type="entry name" value="NAD_binding_8"/>
    <property type="match status" value="1"/>
</dbReference>
<evidence type="ECO:0000256" key="8">
    <source>
        <dbReference type="SAM" id="Phobius"/>
    </source>
</evidence>